<dbReference type="AlphaFoldDB" id="A0A9Q6EHZ3"/>
<dbReference type="EMBL" id="LAHD01000181">
    <property type="protein sequence ID" value="PHJ93717.1"/>
    <property type="molecule type" value="Genomic_DNA"/>
</dbReference>
<gene>
    <name evidence="1" type="ORF">VF08_34965</name>
</gene>
<organism evidence="1 2">
    <name type="scientific">Nostoc linckia z8</name>
    <dbReference type="NCBI Taxonomy" id="1628746"/>
    <lineage>
        <taxon>Bacteria</taxon>
        <taxon>Bacillati</taxon>
        <taxon>Cyanobacteriota</taxon>
        <taxon>Cyanophyceae</taxon>
        <taxon>Nostocales</taxon>
        <taxon>Nostocaceae</taxon>
        <taxon>Nostoc</taxon>
    </lineage>
</organism>
<sequence length="179" mass="19642">MSYCNIGDKAFVTYTTESGERIRREFVGSPIDVSITPTSPGSFRFYGVGDDGLSYELFATGYEPSYVRNVSFNNRGYTPAMDGITLRNDSYYYVSGYGITVITAPVTKRRIHVVGTGVDFYDYVAGDDGNYKVSCGDECPEGFCKCPSPEYPGYCCLDCTATAASIHAITDDLKVRNGR</sequence>
<evidence type="ECO:0000313" key="2">
    <source>
        <dbReference type="Proteomes" id="UP000222310"/>
    </source>
</evidence>
<dbReference type="Proteomes" id="UP000222310">
    <property type="component" value="Unassembled WGS sequence"/>
</dbReference>
<name>A0A9Q6EHZ3_NOSLI</name>
<evidence type="ECO:0000313" key="1">
    <source>
        <dbReference type="EMBL" id="PHJ93717.1"/>
    </source>
</evidence>
<comment type="caution">
    <text evidence="1">The sequence shown here is derived from an EMBL/GenBank/DDBJ whole genome shotgun (WGS) entry which is preliminary data.</text>
</comment>
<reference evidence="1 2" key="1">
    <citation type="submission" date="2015-02" db="EMBL/GenBank/DDBJ databases">
        <title>Nostoc linckia genome annotation.</title>
        <authorList>
            <person name="Zhou Z."/>
        </authorList>
    </citation>
    <scope>NUCLEOTIDE SEQUENCE [LARGE SCALE GENOMIC DNA]</scope>
    <source>
        <strain evidence="2">z8</strain>
    </source>
</reference>
<accession>A0A9Q6EHZ3</accession>
<protein>
    <submittedName>
        <fullName evidence="1">Uncharacterized protein</fullName>
    </submittedName>
</protein>
<proteinExistence type="predicted"/>